<reference evidence="1 2" key="1">
    <citation type="submission" date="2023-10" db="EMBL/GenBank/DDBJ databases">
        <title>The genome sequence of Streptomyces sp. HUAS YS2.</title>
        <authorList>
            <person name="Mo P."/>
        </authorList>
    </citation>
    <scope>NUCLEOTIDE SEQUENCE [LARGE SCALE GENOMIC DNA]</scope>
    <source>
        <strain evidence="1 2">HUAS YS2</strain>
    </source>
</reference>
<name>A0ABZ0LL48_9ACTN</name>
<gene>
    <name evidence="1" type="ORF">R2D22_01550</name>
</gene>
<dbReference type="RefSeq" id="WP_318100408.1">
    <property type="nucleotide sequence ID" value="NZ_CP137573.1"/>
</dbReference>
<evidence type="ECO:0000313" key="2">
    <source>
        <dbReference type="Proteomes" id="UP001301731"/>
    </source>
</evidence>
<keyword evidence="2" id="KW-1185">Reference proteome</keyword>
<accession>A0ABZ0LL48</accession>
<proteinExistence type="predicted"/>
<organism evidence="1 2">
    <name type="scientific">Streptomyces solicathayae</name>
    <dbReference type="NCBI Taxonomy" id="3081768"/>
    <lineage>
        <taxon>Bacteria</taxon>
        <taxon>Bacillati</taxon>
        <taxon>Actinomycetota</taxon>
        <taxon>Actinomycetes</taxon>
        <taxon>Kitasatosporales</taxon>
        <taxon>Streptomycetaceae</taxon>
        <taxon>Streptomyces</taxon>
    </lineage>
</organism>
<dbReference type="Proteomes" id="UP001301731">
    <property type="component" value="Chromosome"/>
</dbReference>
<dbReference type="EMBL" id="CP137573">
    <property type="protein sequence ID" value="WOX20146.1"/>
    <property type="molecule type" value="Genomic_DNA"/>
</dbReference>
<sequence length="63" mass="7056">MYEMHVGIAPPDGTLVWHIAAKDRATALCGQTLHKEPSTDRDNTDRHCVSCMSSFQELLDQRA</sequence>
<evidence type="ECO:0000313" key="1">
    <source>
        <dbReference type="EMBL" id="WOX20146.1"/>
    </source>
</evidence>
<protein>
    <submittedName>
        <fullName evidence="1">Uncharacterized protein</fullName>
    </submittedName>
</protein>